<reference evidence="2 3" key="1">
    <citation type="submission" date="2015-02" db="EMBL/GenBank/DDBJ databases">
        <title>Genome Sequence of Jannaschia aquimarina DSM28248, a member of the Roseobacter clade.</title>
        <authorList>
            <person name="Voget S."/>
            <person name="Daniel R."/>
        </authorList>
    </citation>
    <scope>NUCLEOTIDE SEQUENCE [LARGE SCALE GENOMIC DNA]</scope>
    <source>
        <strain evidence="2 3">GSW-M26</strain>
    </source>
</reference>
<feature type="transmembrane region" description="Helical" evidence="1">
    <location>
        <begin position="49"/>
        <end position="68"/>
    </location>
</feature>
<evidence type="ECO:0000313" key="2">
    <source>
        <dbReference type="EMBL" id="KIT16125.1"/>
    </source>
</evidence>
<dbReference type="Proteomes" id="UP000032232">
    <property type="component" value="Unassembled WGS sequence"/>
</dbReference>
<evidence type="ECO:0008006" key="4">
    <source>
        <dbReference type="Google" id="ProtNLM"/>
    </source>
</evidence>
<dbReference type="RefSeq" id="WP_043918905.1">
    <property type="nucleotide sequence ID" value="NZ_FZPF01000013.1"/>
</dbReference>
<evidence type="ECO:0000256" key="1">
    <source>
        <dbReference type="SAM" id="Phobius"/>
    </source>
</evidence>
<accession>A0A0D1EJY9</accession>
<keyword evidence="1" id="KW-0812">Transmembrane</keyword>
<dbReference type="AlphaFoldDB" id="A0A0D1EJY9"/>
<feature type="transmembrane region" description="Helical" evidence="1">
    <location>
        <begin position="80"/>
        <end position="103"/>
    </location>
</feature>
<comment type="caution">
    <text evidence="2">The sequence shown here is derived from an EMBL/GenBank/DDBJ whole genome shotgun (WGS) entry which is preliminary data.</text>
</comment>
<dbReference type="EMBL" id="JYFE01000040">
    <property type="protein sequence ID" value="KIT16125.1"/>
    <property type="molecule type" value="Genomic_DNA"/>
</dbReference>
<proteinExistence type="predicted"/>
<dbReference type="InterPro" id="IPR025058">
    <property type="entry name" value="DUF3995"/>
</dbReference>
<organism evidence="2 3">
    <name type="scientific">Jannaschia aquimarina</name>
    <dbReference type="NCBI Taxonomy" id="935700"/>
    <lineage>
        <taxon>Bacteria</taxon>
        <taxon>Pseudomonadati</taxon>
        <taxon>Pseudomonadota</taxon>
        <taxon>Alphaproteobacteria</taxon>
        <taxon>Rhodobacterales</taxon>
        <taxon>Roseobacteraceae</taxon>
        <taxon>Jannaschia</taxon>
    </lineage>
</organism>
<sequence>MIVSAVIWTVVLLDLAALHAAWAARIWLPLGDEAATARAVVGTPGIEKMPSPILCGAIAALLALLATLPWWDFFGLARAALLASGVVLALRGVAAYLPAWARITPEQPFRKLDRAAYGPICLALSLLAFTIGGAM</sequence>
<dbReference type="STRING" id="935700.jaqu_20870"/>
<protein>
    <recommendedName>
        <fullName evidence="4">DUF3995 domain-containing protein</fullName>
    </recommendedName>
</protein>
<keyword evidence="1" id="KW-0472">Membrane</keyword>
<gene>
    <name evidence="2" type="ORF">jaqu_20870</name>
</gene>
<dbReference type="PATRIC" id="fig|935700.4.peg.2153"/>
<keyword evidence="3" id="KW-1185">Reference proteome</keyword>
<name>A0A0D1EJY9_9RHOB</name>
<dbReference type="Pfam" id="PF13160">
    <property type="entry name" value="DUF3995"/>
    <property type="match status" value="1"/>
</dbReference>
<evidence type="ECO:0000313" key="3">
    <source>
        <dbReference type="Proteomes" id="UP000032232"/>
    </source>
</evidence>
<feature type="transmembrane region" description="Helical" evidence="1">
    <location>
        <begin position="115"/>
        <end position="134"/>
    </location>
</feature>
<keyword evidence="1" id="KW-1133">Transmembrane helix</keyword>